<evidence type="ECO:0000256" key="4">
    <source>
        <dbReference type="SAM" id="MobiDB-lite"/>
    </source>
</evidence>
<dbReference type="Gene3D" id="1.10.10.60">
    <property type="entry name" value="Homeodomain-like"/>
    <property type="match status" value="1"/>
</dbReference>
<evidence type="ECO:0000256" key="3">
    <source>
        <dbReference type="ARBA" id="ARBA00023163"/>
    </source>
</evidence>
<dbReference type="InterPro" id="IPR046532">
    <property type="entry name" value="DUF6597"/>
</dbReference>
<feature type="compositionally biased region" description="Low complexity" evidence="4">
    <location>
        <begin position="272"/>
        <end position="286"/>
    </location>
</feature>
<keyword evidence="1" id="KW-0805">Transcription regulation</keyword>
<dbReference type="Proteomes" id="UP001516472">
    <property type="component" value="Unassembled WGS sequence"/>
</dbReference>
<dbReference type="PANTHER" id="PTHR46796">
    <property type="entry name" value="HTH-TYPE TRANSCRIPTIONAL ACTIVATOR RHAS-RELATED"/>
    <property type="match status" value="1"/>
</dbReference>
<dbReference type="InterPro" id="IPR009057">
    <property type="entry name" value="Homeodomain-like_sf"/>
</dbReference>
<dbReference type="Pfam" id="PF12833">
    <property type="entry name" value="HTH_18"/>
    <property type="match status" value="1"/>
</dbReference>
<evidence type="ECO:0000256" key="1">
    <source>
        <dbReference type="ARBA" id="ARBA00023015"/>
    </source>
</evidence>
<organism evidence="6 7">
    <name type="scientific">Corallococcus soli</name>
    <dbReference type="NCBI Taxonomy" id="2710757"/>
    <lineage>
        <taxon>Bacteria</taxon>
        <taxon>Pseudomonadati</taxon>
        <taxon>Myxococcota</taxon>
        <taxon>Myxococcia</taxon>
        <taxon>Myxococcales</taxon>
        <taxon>Cystobacterineae</taxon>
        <taxon>Myxococcaceae</taxon>
        <taxon>Corallococcus</taxon>
    </lineage>
</organism>
<sequence>MDSTALTFSLSRFIEDVRVAVPVAGHARHERLPDGRTTLVFRVLEEGRRGDVCVAGPRTQALFKNAPGVARAVIVQFKPGWSAPLLGVAANALTDQIVPLEDLWGRSGGDLCLELLAARRLPEVMERLSHAMALRPHPTFEPASARLARRAVRLLEGGEVRVESVAKQLGVTARHLRRAFAENVGIGPKDFARTVRLQRAVRMAATSKDWGRIAVDAGYYDQAHLIADFRELVGLTPGAFLKRPGARPGPGDAETGLHAASEPYPHAPQSFTTTAKKSASAASSLR</sequence>
<dbReference type="EMBL" id="JAAIYO010000014">
    <property type="protein sequence ID" value="MBE4752799.1"/>
    <property type="molecule type" value="Genomic_DNA"/>
</dbReference>
<accession>A0ABR9PY58</accession>
<dbReference type="RefSeq" id="WP_227027992.1">
    <property type="nucleotide sequence ID" value="NZ_CBCSIP010000220.1"/>
</dbReference>
<evidence type="ECO:0000313" key="6">
    <source>
        <dbReference type="EMBL" id="MBE4752799.1"/>
    </source>
</evidence>
<keyword evidence="7" id="KW-1185">Reference proteome</keyword>
<dbReference type="InterPro" id="IPR018060">
    <property type="entry name" value="HTH_AraC"/>
</dbReference>
<evidence type="ECO:0000259" key="5">
    <source>
        <dbReference type="PROSITE" id="PS01124"/>
    </source>
</evidence>
<keyword evidence="2" id="KW-0238">DNA-binding</keyword>
<dbReference type="PROSITE" id="PS01124">
    <property type="entry name" value="HTH_ARAC_FAMILY_2"/>
    <property type="match status" value="1"/>
</dbReference>
<proteinExistence type="predicted"/>
<dbReference type="PANTHER" id="PTHR46796:SF15">
    <property type="entry name" value="BLL1074 PROTEIN"/>
    <property type="match status" value="1"/>
</dbReference>
<dbReference type="SUPFAM" id="SSF46689">
    <property type="entry name" value="Homeodomain-like"/>
    <property type="match status" value="1"/>
</dbReference>
<dbReference type="SMART" id="SM00342">
    <property type="entry name" value="HTH_ARAC"/>
    <property type="match status" value="1"/>
</dbReference>
<feature type="region of interest" description="Disordered" evidence="4">
    <location>
        <begin position="243"/>
        <end position="286"/>
    </location>
</feature>
<evidence type="ECO:0000313" key="7">
    <source>
        <dbReference type="Proteomes" id="UP001516472"/>
    </source>
</evidence>
<feature type="domain" description="HTH araC/xylS-type" evidence="5">
    <location>
        <begin position="145"/>
        <end position="243"/>
    </location>
</feature>
<reference evidence="6 7" key="1">
    <citation type="submission" date="2020-02" db="EMBL/GenBank/DDBJ databases">
        <authorList>
            <person name="Babadi Z.K."/>
            <person name="Risdian C."/>
            <person name="Ebrahimipour G.H."/>
            <person name="Wink J."/>
        </authorList>
    </citation>
    <scope>NUCLEOTIDE SEQUENCE [LARGE SCALE GENOMIC DNA]</scope>
    <source>
        <strain evidence="6 7">ZKHCc1 1396</strain>
    </source>
</reference>
<name>A0ABR9PY58_9BACT</name>
<dbReference type="InterPro" id="IPR050204">
    <property type="entry name" value="AraC_XylS_family_regulators"/>
</dbReference>
<keyword evidence="3" id="KW-0804">Transcription</keyword>
<gene>
    <name evidence="6" type="ORF">G4177_32050</name>
</gene>
<dbReference type="Pfam" id="PF20240">
    <property type="entry name" value="DUF6597"/>
    <property type="match status" value="1"/>
</dbReference>
<evidence type="ECO:0000256" key="2">
    <source>
        <dbReference type="ARBA" id="ARBA00023125"/>
    </source>
</evidence>
<comment type="caution">
    <text evidence="6">The sequence shown here is derived from an EMBL/GenBank/DDBJ whole genome shotgun (WGS) entry which is preliminary data.</text>
</comment>
<protein>
    <submittedName>
        <fullName evidence="6">Helix-turn-helix transcriptional regulator</fullName>
    </submittedName>
</protein>